<keyword evidence="7 9" id="KW-0594">Phospholipid biosynthesis</keyword>
<dbReference type="SUPFAM" id="SSF48179">
    <property type="entry name" value="6-phosphogluconate dehydrogenase C-terminal domain-like"/>
    <property type="match status" value="1"/>
</dbReference>
<dbReference type="PIRSF" id="PIRSF000114">
    <property type="entry name" value="Glycerol-3-P_dh"/>
    <property type="match status" value="1"/>
</dbReference>
<name>A0ABW4BFM2_9LACO</name>
<feature type="binding site" evidence="9">
    <location>
        <position position="144"/>
    </location>
    <ligand>
        <name>NADPH</name>
        <dbReference type="ChEBI" id="CHEBI:57783"/>
    </ligand>
</feature>
<feature type="binding site" evidence="9">
    <location>
        <position position="142"/>
    </location>
    <ligand>
        <name>sn-glycerol 3-phosphate</name>
        <dbReference type="ChEBI" id="CHEBI:57597"/>
    </ligand>
</feature>
<evidence type="ECO:0000256" key="6">
    <source>
        <dbReference type="ARBA" id="ARBA00023098"/>
    </source>
</evidence>
<dbReference type="InterPro" id="IPR011128">
    <property type="entry name" value="G3P_DH_NAD-dep_N"/>
</dbReference>
<sequence length="349" mass="37129">MTEKIAVLGAGSWGTVLANLLTENQLEVALWTHKPAQVPEINEQHTNQHYLPDFKLHEALHATADLAAAVKDATVILFVVPTNAIRSVATQVSALLDETQRPIIAHAAKGLELGTKLRVSQVLEAVLPAGRYQGPVVISGPSHAEDVATRDITTLTAAAADEAVAKKVQQLFMNDYFRLYTNTDVIGVEYGAALKNVIAIGAGALHGLGYGDNTKAALMTRGLAEITRLGVKMGANPMTFIGLSGVGDLIVTCTSVHSRNWRAGNALGQGQKLPEVLANMGMVVEGVSTAKVVHELAEQQQCEMPISNAIYQVLYQGAPIKTVITDLMAREGKAESDFGVTLQVVPNKV</sequence>
<dbReference type="PANTHER" id="PTHR11728:SF1">
    <property type="entry name" value="GLYCEROL-3-PHOSPHATE DEHYDROGENASE [NAD(+)] 2, CHLOROPLASTIC"/>
    <property type="match status" value="1"/>
</dbReference>
<dbReference type="NCBIfam" id="NF000942">
    <property type="entry name" value="PRK00094.1-4"/>
    <property type="match status" value="1"/>
</dbReference>
<feature type="binding site" evidence="9">
    <location>
        <position position="140"/>
    </location>
    <ligand>
        <name>sn-glycerol 3-phosphate</name>
        <dbReference type="ChEBI" id="CHEBI:57597"/>
    </ligand>
</feature>
<dbReference type="Proteomes" id="UP001597199">
    <property type="component" value="Unassembled WGS sequence"/>
</dbReference>
<comment type="catalytic activity">
    <reaction evidence="9 11">
        <text>sn-glycerol 3-phosphate + NADP(+) = dihydroxyacetone phosphate + NADPH + H(+)</text>
        <dbReference type="Rhea" id="RHEA:11096"/>
        <dbReference type="ChEBI" id="CHEBI:15378"/>
        <dbReference type="ChEBI" id="CHEBI:57597"/>
        <dbReference type="ChEBI" id="CHEBI:57642"/>
        <dbReference type="ChEBI" id="CHEBI:57783"/>
        <dbReference type="ChEBI" id="CHEBI:58349"/>
        <dbReference type="EC" id="1.1.1.94"/>
    </reaction>
</comment>
<evidence type="ECO:0000256" key="9">
    <source>
        <dbReference type="HAMAP-Rule" id="MF_00394"/>
    </source>
</evidence>
<keyword evidence="2 9" id="KW-0444">Lipid biosynthesis</keyword>
<gene>
    <name evidence="9" type="primary">gpsA</name>
    <name evidence="14" type="ORF">ACFQ41_04120</name>
</gene>
<evidence type="ECO:0000313" key="15">
    <source>
        <dbReference type="Proteomes" id="UP001597199"/>
    </source>
</evidence>
<dbReference type="Gene3D" id="3.40.50.720">
    <property type="entry name" value="NAD(P)-binding Rossmann-like Domain"/>
    <property type="match status" value="1"/>
</dbReference>
<evidence type="ECO:0000256" key="11">
    <source>
        <dbReference type="RuleBase" id="RU000439"/>
    </source>
</evidence>
<keyword evidence="9" id="KW-0547">Nucleotide-binding</keyword>
<evidence type="ECO:0000313" key="14">
    <source>
        <dbReference type="EMBL" id="MFD1398487.1"/>
    </source>
</evidence>
<dbReference type="NCBIfam" id="NF000940">
    <property type="entry name" value="PRK00094.1-2"/>
    <property type="match status" value="1"/>
</dbReference>
<comment type="similarity">
    <text evidence="1 9 10">Belongs to the NAD-dependent glycerol-3-phosphate dehydrogenase family.</text>
</comment>
<dbReference type="SUPFAM" id="SSF51735">
    <property type="entry name" value="NAD(P)-binding Rossmann-fold domains"/>
    <property type="match status" value="1"/>
</dbReference>
<dbReference type="NCBIfam" id="NF000941">
    <property type="entry name" value="PRK00094.1-3"/>
    <property type="match status" value="1"/>
</dbReference>
<feature type="binding site" evidence="9">
    <location>
        <position position="259"/>
    </location>
    <ligand>
        <name>sn-glycerol 3-phosphate</name>
        <dbReference type="ChEBI" id="CHEBI:57597"/>
    </ligand>
</feature>
<feature type="binding site" evidence="9">
    <location>
        <position position="109"/>
    </location>
    <ligand>
        <name>NADPH</name>
        <dbReference type="ChEBI" id="CHEBI:57783"/>
    </ligand>
</feature>
<evidence type="ECO:0000259" key="12">
    <source>
        <dbReference type="Pfam" id="PF01210"/>
    </source>
</evidence>
<feature type="binding site" evidence="9">
    <location>
        <position position="260"/>
    </location>
    <ligand>
        <name>sn-glycerol 3-phosphate</name>
        <dbReference type="ChEBI" id="CHEBI:57597"/>
    </ligand>
</feature>
<evidence type="ECO:0000256" key="7">
    <source>
        <dbReference type="ARBA" id="ARBA00023209"/>
    </source>
</evidence>
<dbReference type="InterPro" id="IPR006109">
    <property type="entry name" value="G3P_DH_NAD-dep_C"/>
</dbReference>
<keyword evidence="4 9" id="KW-0560">Oxidoreductase</keyword>
<feature type="binding site" evidence="9">
    <location>
        <position position="248"/>
    </location>
    <ligand>
        <name>sn-glycerol 3-phosphate</name>
        <dbReference type="ChEBI" id="CHEBI:57597"/>
    </ligand>
</feature>
<dbReference type="InterPro" id="IPR013328">
    <property type="entry name" value="6PGD_dom2"/>
</dbReference>
<feature type="domain" description="Glycerol-3-phosphate dehydrogenase NAD-dependent C-terminal" evidence="13">
    <location>
        <begin position="184"/>
        <end position="324"/>
    </location>
</feature>
<dbReference type="RefSeq" id="WP_204118848.1">
    <property type="nucleotide sequence ID" value="NZ_BOLV01000008.1"/>
</dbReference>
<dbReference type="HAMAP" id="MF_00394">
    <property type="entry name" value="NAD_Glyc3P_dehydrog"/>
    <property type="match status" value="1"/>
</dbReference>
<feature type="binding site" evidence="9">
    <location>
        <position position="33"/>
    </location>
    <ligand>
        <name>NADPH</name>
        <dbReference type="ChEBI" id="CHEBI:57783"/>
    </ligand>
</feature>
<keyword evidence="8 9" id="KW-1208">Phospholipid metabolism</keyword>
<feature type="binding site" evidence="9">
    <location>
        <position position="34"/>
    </location>
    <ligand>
        <name>NADPH</name>
        <dbReference type="ChEBI" id="CHEBI:57783"/>
    </ligand>
</feature>
<keyword evidence="15" id="KW-1185">Reference proteome</keyword>
<dbReference type="Pfam" id="PF01210">
    <property type="entry name" value="NAD_Gly3P_dh_N"/>
    <property type="match status" value="1"/>
</dbReference>
<dbReference type="InterPro" id="IPR006168">
    <property type="entry name" value="G3P_DH_NAD-dep"/>
</dbReference>
<dbReference type="PRINTS" id="PR00077">
    <property type="entry name" value="GPDHDRGNASE"/>
</dbReference>
<dbReference type="InterPro" id="IPR036291">
    <property type="entry name" value="NAD(P)-bd_dom_sf"/>
</dbReference>
<dbReference type="GO" id="GO:0047952">
    <property type="term" value="F:glycerol-3-phosphate dehydrogenase [NAD(P)+] activity"/>
    <property type="evidence" value="ECO:0007669"/>
    <property type="project" value="UniProtKB-EC"/>
</dbReference>
<comment type="subcellular location">
    <subcellularLocation>
        <location evidence="9">Cytoplasm</location>
    </subcellularLocation>
</comment>
<feature type="active site" description="Proton acceptor" evidence="9">
    <location>
        <position position="195"/>
    </location>
</feature>
<proteinExistence type="inferred from homology"/>
<evidence type="ECO:0000256" key="3">
    <source>
        <dbReference type="ARBA" id="ARBA00022857"/>
    </source>
</evidence>
<evidence type="ECO:0000256" key="4">
    <source>
        <dbReference type="ARBA" id="ARBA00023002"/>
    </source>
</evidence>
<dbReference type="Gene3D" id="1.10.1040.10">
    <property type="entry name" value="N-(1-d-carboxylethyl)-l-norvaline Dehydrogenase, domain 2"/>
    <property type="match status" value="1"/>
</dbReference>
<keyword evidence="6 9" id="KW-0443">Lipid metabolism</keyword>
<evidence type="ECO:0000259" key="13">
    <source>
        <dbReference type="Pfam" id="PF07479"/>
    </source>
</evidence>
<feature type="binding site" evidence="9">
    <location>
        <position position="195"/>
    </location>
    <ligand>
        <name>sn-glycerol 3-phosphate</name>
        <dbReference type="ChEBI" id="CHEBI:57597"/>
    </ligand>
</feature>
<keyword evidence="9" id="KW-0963">Cytoplasm</keyword>
<dbReference type="EC" id="1.1.1.94" evidence="9"/>
<evidence type="ECO:0000256" key="1">
    <source>
        <dbReference type="ARBA" id="ARBA00011009"/>
    </source>
</evidence>
<dbReference type="PANTHER" id="PTHR11728">
    <property type="entry name" value="GLYCEROL-3-PHOSPHATE DEHYDROGENASE"/>
    <property type="match status" value="1"/>
</dbReference>
<protein>
    <recommendedName>
        <fullName evidence="9">Glycerol-3-phosphate dehydrogenase [NAD(P)+]</fullName>
        <ecNumber evidence="9">1.1.1.94</ecNumber>
    </recommendedName>
    <alternativeName>
        <fullName evidence="9">NAD(P)(+)-dependent glycerol-3-phosphate dehydrogenase</fullName>
    </alternativeName>
    <alternativeName>
        <fullName evidence="9">NAD(P)H-dependent dihydroxyacetone-phosphate reductase</fullName>
    </alternativeName>
</protein>
<accession>A0ABW4BFM2</accession>
<comment type="caution">
    <text evidence="14">The sequence shown here is derived from an EMBL/GenBank/DDBJ whole genome shotgun (WGS) entry which is preliminary data.</text>
</comment>
<dbReference type="PROSITE" id="PS00957">
    <property type="entry name" value="NAD_G3PDH"/>
    <property type="match status" value="1"/>
</dbReference>
<feature type="binding site" evidence="9">
    <location>
        <position position="109"/>
    </location>
    <ligand>
        <name>sn-glycerol 3-phosphate</name>
        <dbReference type="ChEBI" id="CHEBI:57597"/>
    </ligand>
</feature>
<comment type="function">
    <text evidence="9">Catalyzes the reduction of the glycolytic intermediate dihydroxyacetone phosphate (DHAP) to sn-glycerol 3-phosphate (G3P), the key precursor for phospholipid synthesis.</text>
</comment>
<comment type="pathway">
    <text evidence="9">Membrane lipid metabolism; glycerophospholipid metabolism.</text>
</comment>
<feature type="binding site" evidence="9">
    <location>
        <position position="285"/>
    </location>
    <ligand>
        <name>NADPH</name>
        <dbReference type="ChEBI" id="CHEBI:57783"/>
    </ligand>
</feature>
<reference evidence="15" key="1">
    <citation type="journal article" date="2019" name="Int. J. Syst. Evol. Microbiol.">
        <title>The Global Catalogue of Microorganisms (GCM) 10K type strain sequencing project: providing services to taxonomists for standard genome sequencing and annotation.</title>
        <authorList>
            <consortium name="The Broad Institute Genomics Platform"/>
            <consortium name="The Broad Institute Genome Sequencing Center for Infectious Disease"/>
            <person name="Wu L."/>
            <person name="Ma J."/>
        </authorList>
    </citation>
    <scope>NUCLEOTIDE SEQUENCE [LARGE SCALE GENOMIC DNA]</scope>
    <source>
        <strain evidence="15">CCM 9110</strain>
    </source>
</reference>
<evidence type="ECO:0000256" key="10">
    <source>
        <dbReference type="RuleBase" id="RU000437"/>
    </source>
</evidence>
<feature type="binding site" evidence="9">
    <location>
        <position position="12"/>
    </location>
    <ligand>
        <name>NADPH</name>
        <dbReference type="ChEBI" id="CHEBI:57783"/>
    </ligand>
</feature>
<feature type="domain" description="Glycerol-3-phosphate dehydrogenase NAD-dependent N-terminal" evidence="12">
    <location>
        <begin position="4"/>
        <end position="164"/>
    </location>
</feature>
<dbReference type="EMBL" id="JBHTOA010000018">
    <property type="protein sequence ID" value="MFD1398487.1"/>
    <property type="molecule type" value="Genomic_DNA"/>
</dbReference>
<dbReference type="Pfam" id="PF07479">
    <property type="entry name" value="NAD_Gly3P_dh_C"/>
    <property type="match status" value="1"/>
</dbReference>
<feature type="binding site" evidence="9">
    <location>
        <position position="50"/>
    </location>
    <ligand>
        <name>NADPH</name>
        <dbReference type="ChEBI" id="CHEBI:57783"/>
    </ligand>
</feature>
<keyword evidence="5 9" id="KW-0520">NAD</keyword>
<feature type="binding site" evidence="9">
    <location>
        <position position="13"/>
    </location>
    <ligand>
        <name>NADPH</name>
        <dbReference type="ChEBI" id="CHEBI:57783"/>
    </ligand>
</feature>
<evidence type="ECO:0000256" key="8">
    <source>
        <dbReference type="ARBA" id="ARBA00023264"/>
    </source>
</evidence>
<evidence type="ECO:0000256" key="5">
    <source>
        <dbReference type="ARBA" id="ARBA00023027"/>
    </source>
</evidence>
<organism evidence="14 15">
    <name type="scientific">Lacticaseibacillus suilingensis</name>
    <dbReference type="NCBI Taxonomy" id="2799577"/>
    <lineage>
        <taxon>Bacteria</taxon>
        <taxon>Bacillati</taxon>
        <taxon>Bacillota</taxon>
        <taxon>Bacilli</taxon>
        <taxon>Lactobacillales</taxon>
        <taxon>Lactobacillaceae</taxon>
        <taxon>Lacticaseibacillus</taxon>
    </lineage>
</organism>
<comment type="catalytic activity">
    <reaction evidence="9">
        <text>sn-glycerol 3-phosphate + NAD(+) = dihydroxyacetone phosphate + NADH + H(+)</text>
        <dbReference type="Rhea" id="RHEA:11092"/>
        <dbReference type="ChEBI" id="CHEBI:15378"/>
        <dbReference type="ChEBI" id="CHEBI:57540"/>
        <dbReference type="ChEBI" id="CHEBI:57597"/>
        <dbReference type="ChEBI" id="CHEBI:57642"/>
        <dbReference type="ChEBI" id="CHEBI:57945"/>
        <dbReference type="EC" id="1.1.1.94"/>
    </reaction>
</comment>
<keyword evidence="3 9" id="KW-0521">NADP</keyword>
<feature type="binding site" evidence="9">
    <location>
        <position position="283"/>
    </location>
    <ligand>
        <name>NADPH</name>
        <dbReference type="ChEBI" id="CHEBI:57783"/>
    </ligand>
</feature>
<feature type="binding site" evidence="9">
    <location>
        <position position="259"/>
    </location>
    <ligand>
        <name>NADPH</name>
        <dbReference type="ChEBI" id="CHEBI:57783"/>
    </ligand>
</feature>
<evidence type="ECO:0000256" key="2">
    <source>
        <dbReference type="ARBA" id="ARBA00022516"/>
    </source>
</evidence>
<dbReference type="InterPro" id="IPR008927">
    <property type="entry name" value="6-PGluconate_DH-like_C_sf"/>
</dbReference>
<feature type="binding site" evidence="9">
    <location>
        <position position="258"/>
    </location>
    <ligand>
        <name>sn-glycerol 3-phosphate</name>
        <dbReference type="ChEBI" id="CHEBI:57597"/>
    </ligand>
</feature>